<organism evidence="1 2">
    <name type="scientific">Romanomermis culicivorax</name>
    <name type="common">Nematode worm</name>
    <dbReference type="NCBI Taxonomy" id="13658"/>
    <lineage>
        <taxon>Eukaryota</taxon>
        <taxon>Metazoa</taxon>
        <taxon>Ecdysozoa</taxon>
        <taxon>Nematoda</taxon>
        <taxon>Enoplea</taxon>
        <taxon>Dorylaimia</taxon>
        <taxon>Mermithida</taxon>
        <taxon>Mermithoidea</taxon>
        <taxon>Mermithidae</taxon>
        <taxon>Romanomermis</taxon>
    </lineage>
</organism>
<accession>A0A915K4G7</accession>
<dbReference type="AlphaFoldDB" id="A0A915K4G7"/>
<sequence length="175" mass="19999">MSKVIISCRRQLAVETSYHLLVDRSTQRRAVANACKARRLFFVPCFFADVISSSIFFSKKSCFFTNIDSVSRSFCMASCGVGADFLPPLPPPNILPRNDIFAKRIQSNFDNGYHKISEFRIHTARLKKRTQQCPETLFRNGLQLYVLPKSTYNAAQSIKIDFGKIPTLNEYKEDN</sequence>
<keyword evidence="1" id="KW-1185">Reference proteome</keyword>
<dbReference type="Proteomes" id="UP000887565">
    <property type="component" value="Unplaced"/>
</dbReference>
<evidence type="ECO:0000313" key="2">
    <source>
        <dbReference type="WBParaSite" id="nRc.2.0.1.t33601-RA"/>
    </source>
</evidence>
<name>A0A915K4G7_ROMCU</name>
<proteinExistence type="predicted"/>
<evidence type="ECO:0000313" key="1">
    <source>
        <dbReference type="Proteomes" id="UP000887565"/>
    </source>
</evidence>
<protein>
    <submittedName>
        <fullName evidence="2">Uncharacterized protein</fullName>
    </submittedName>
</protein>
<dbReference type="WBParaSite" id="nRc.2.0.1.t33601-RA">
    <property type="protein sequence ID" value="nRc.2.0.1.t33601-RA"/>
    <property type="gene ID" value="nRc.2.0.1.g33601"/>
</dbReference>
<reference evidence="2" key="1">
    <citation type="submission" date="2022-11" db="UniProtKB">
        <authorList>
            <consortium name="WormBaseParasite"/>
        </authorList>
    </citation>
    <scope>IDENTIFICATION</scope>
</reference>